<gene>
    <name evidence="8" type="ORF">C667_01703</name>
</gene>
<evidence type="ECO:0000256" key="6">
    <source>
        <dbReference type="SAM" id="Phobius"/>
    </source>
</evidence>
<evidence type="ECO:0000256" key="3">
    <source>
        <dbReference type="ARBA" id="ARBA00022692"/>
    </source>
</evidence>
<keyword evidence="3 6" id="KW-0812">Transmembrane</keyword>
<dbReference type="InterPro" id="IPR023845">
    <property type="entry name" value="DUF3817_TM"/>
</dbReference>
<dbReference type="OrthoDB" id="1121311at2"/>
<evidence type="ECO:0000256" key="4">
    <source>
        <dbReference type="ARBA" id="ARBA00022989"/>
    </source>
</evidence>
<feature type="domain" description="DUF3817" evidence="7">
    <location>
        <begin position="7"/>
        <end position="91"/>
    </location>
</feature>
<dbReference type="AlphaFoldDB" id="N6Z4L6"/>
<keyword evidence="9" id="KW-1185">Reference proteome</keyword>
<comment type="subcellular location">
    <subcellularLocation>
        <location evidence="1">Cell membrane</location>
        <topology evidence="1">Multi-pass membrane protein</topology>
    </subcellularLocation>
</comment>
<keyword evidence="4 6" id="KW-1133">Transmembrane helix</keyword>
<accession>N6Z4L6</accession>
<comment type="caution">
    <text evidence="8">The sequence shown here is derived from an EMBL/GenBank/DDBJ whole genome shotgun (WGS) entry which is preliminary data.</text>
</comment>
<evidence type="ECO:0000313" key="8">
    <source>
        <dbReference type="EMBL" id="ENO98825.1"/>
    </source>
</evidence>
<dbReference type="RefSeq" id="WP_004355781.1">
    <property type="nucleotide sequence ID" value="NZ_AMXF01000004.1"/>
</dbReference>
<evidence type="ECO:0000259" key="7">
    <source>
        <dbReference type="Pfam" id="PF12823"/>
    </source>
</evidence>
<feature type="transmembrane region" description="Helical" evidence="6">
    <location>
        <begin position="7"/>
        <end position="28"/>
    </location>
</feature>
<evidence type="ECO:0000256" key="1">
    <source>
        <dbReference type="ARBA" id="ARBA00004651"/>
    </source>
</evidence>
<dbReference type="GO" id="GO:0005886">
    <property type="term" value="C:plasma membrane"/>
    <property type="evidence" value="ECO:0007669"/>
    <property type="project" value="UniProtKB-SubCell"/>
</dbReference>
<protein>
    <recommendedName>
        <fullName evidence="7">DUF3817 domain-containing protein</fullName>
    </recommendedName>
</protein>
<organism evidence="8 9">
    <name type="scientific">Thauera phenylacetica B4P</name>
    <dbReference type="NCBI Taxonomy" id="1234382"/>
    <lineage>
        <taxon>Bacteria</taxon>
        <taxon>Pseudomonadati</taxon>
        <taxon>Pseudomonadota</taxon>
        <taxon>Betaproteobacteria</taxon>
        <taxon>Rhodocyclales</taxon>
        <taxon>Zoogloeaceae</taxon>
        <taxon>Thauera</taxon>
    </lineage>
</organism>
<evidence type="ECO:0000256" key="2">
    <source>
        <dbReference type="ARBA" id="ARBA00022475"/>
    </source>
</evidence>
<dbReference type="Pfam" id="PF12823">
    <property type="entry name" value="DUF3817"/>
    <property type="match status" value="1"/>
</dbReference>
<feature type="transmembrane region" description="Helical" evidence="6">
    <location>
        <begin position="68"/>
        <end position="86"/>
    </location>
</feature>
<evidence type="ECO:0000313" key="9">
    <source>
        <dbReference type="Proteomes" id="UP000013047"/>
    </source>
</evidence>
<dbReference type="NCBIfam" id="TIGR03954">
    <property type="entry name" value="integ_memb_HG"/>
    <property type="match status" value="1"/>
</dbReference>
<feature type="transmembrane region" description="Helical" evidence="6">
    <location>
        <begin position="40"/>
        <end position="61"/>
    </location>
</feature>
<dbReference type="EMBL" id="AMXF01000004">
    <property type="protein sequence ID" value="ENO98825.1"/>
    <property type="molecule type" value="Genomic_DNA"/>
</dbReference>
<keyword evidence="5 6" id="KW-0472">Membrane</keyword>
<dbReference type="Proteomes" id="UP000013047">
    <property type="component" value="Unassembled WGS sequence"/>
</dbReference>
<name>N6Z4L6_9RHOO</name>
<evidence type="ECO:0000256" key="5">
    <source>
        <dbReference type="ARBA" id="ARBA00023136"/>
    </source>
</evidence>
<proteinExistence type="predicted"/>
<sequence length="99" mass="10752">MTHRKILYWLAFSDGLALLALVFVAVPFKYLLDQPLGVKVLGPLHGTLFLSLAVTTLAALGRGLLRPGLAMMLIVGAFLPLGAFLADYKLRQAYPELQA</sequence>
<reference evidence="8 9" key="1">
    <citation type="submission" date="2012-09" db="EMBL/GenBank/DDBJ databases">
        <title>Draft Genome Sequences of 6 Strains from Genus Thauera.</title>
        <authorList>
            <person name="Liu B."/>
            <person name="Shapleigh J.P."/>
            <person name="Frostegard A.H."/>
        </authorList>
    </citation>
    <scope>NUCLEOTIDE SEQUENCE [LARGE SCALE GENOMIC DNA]</scope>
    <source>
        <strain evidence="8 9">B4P</strain>
    </source>
</reference>
<keyword evidence="2" id="KW-1003">Cell membrane</keyword>